<feature type="compositionally biased region" description="Low complexity" evidence="19">
    <location>
        <begin position="283"/>
        <end position="303"/>
    </location>
</feature>
<evidence type="ECO:0000259" key="21">
    <source>
        <dbReference type="PROSITE" id="PS51762"/>
    </source>
</evidence>
<dbReference type="SUPFAM" id="SSF49899">
    <property type="entry name" value="Concanavalin A-like lectins/glucanases"/>
    <property type="match status" value="1"/>
</dbReference>
<feature type="active site" description="Proton donor" evidence="17">
    <location>
        <position position="123"/>
    </location>
</feature>
<evidence type="ECO:0000256" key="2">
    <source>
        <dbReference type="ARBA" id="ARBA00004196"/>
    </source>
</evidence>
<evidence type="ECO:0000256" key="7">
    <source>
        <dbReference type="ARBA" id="ARBA00022729"/>
    </source>
</evidence>
<evidence type="ECO:0000256" key="3">
    <source>
        <dbReference type="ARBA" id="ARBA00004589"/>
    </source>
</evidence>
<evidence type="ECO:0000256" key="13">
    <source>
        <dbReference type="ARBA" id="ARBA00023295"/>
    </source>
</evidence>
<keyword evidence="6" id="KW-0808">Transferase</keyword>
<keyword evidence="12" id="KW-0449">Lipoprotein</keyword>
<comment type="similarity">
    <text evidence="15">Belongs to the glycosyl hydrolase 16 family. CRH1 subfamily.</text>
</comment>
<dbReference type="GO" id="GO:0098552">
    <property type="term" value="C:side of membrane"/>
    <property type="evidence" value="ECO:0007669"/>
    <property type="project" value="UniProtKB-KW"/>
</dbReference>
<protein>
    <recommendedName>
        <fullName evidence="16">Crh-like protein</fullName>
        <ecNumber evidence="16">3.2.-.-</ecNumber>
    </recommendedName>
</protein>
<evidence type="ECO:0000256" key="15">
    <source>
        <dbReference type="ARBA" id="ARBA00038074"/>
    </source>
</evidence>
<evidence type="ECO:0000256" key="19">
    <source>
        <dbReference type="SAM" id="MobiDB-lite"/>
    </source>
</evidence>
<evidence type="ECO:0000256" key="18">
    <source>
        <dbReference type="PIRSR" id="PIRSR037299-2"/>
    </source>
</evidence>
<dbReference type="InterPro" id="IPR013320">
    <property type="entry name" value="ConA-like_dom_sf"/>
</dbReference>
<evidence type="ECO:0000256" key="1">
    <source>
        <dbReference type="ARBA" id="ARBA00000822"/>
    </source>
</evidence>
<organism evidence="22 23">
    <name type="scientific">Plectosphaerella cucumerina</name>
    <dbReference type="NCBI Taxonomy" id="40658"/>
    <lineage>
        <taxon>Eukaryota</taxon>
        <taxon>Fungi</taxon>
        <taxon>Dikarya</taxon>
        <taxon>Ascomycota</taxon>
        <taxon>Pezizomycotina</taxon>
        <taxon>Sordariomycetes</taxon>
        <taxon>Hypocreomycetidae</taxon>
        <taxon>Glomerellales</taxon>
        <taxon>Plectosphaerellaceae</taxon>
        <taxon>Plectosphaerella</taxon>
    </lineage>
</organism>
<accession>A0A8K0TS33</accession>
<dbReference type="EC" id="3.2.-.-" evidence="16"/>
<comment type="caution">
    <text evidence="22">The sequence shown here is derived from an EMBL/GenBank/DDBJ whole genome shotgun (WGS) entry which is preliminary data.</text>
</comment>
<evidence type="ECO:0000313" key="23">
    <source>
        <dbReference type="Proteomes" id="UP000813385"/>
    </source>
</evidence>
<keyword evidence="13" id="KW-0326">Glycosidase</keyword>
<dbReference type="GO" id="GO:0008843">
    <property type="term" value="F:endochitinase activity"/>
    <property type="evidence" value="ECO:0007669"/>
    <property type="project" value="UniProtKB-EC"/>
</dbReference>
<proteinExistence type="inferred from homology"/>
<comment type="catalytic activity">
    <reaction evidence="1">
        <text>Random endo-hydrolysis of N-acetyl-beta-D-glucosaminide (1-&gt;4)-beta-linkages in chitin and chitodextrins.</text>
        <dbReference type="EC" id="3.2.1.14"/>
    </reaction>
</comment>
<evidence type="ECO:0000256" key="5">
    <source>
        <dbReference type="ARBA" id="ARBA00022676"/>
    </source>
</evidence>
<feature type="signal peptide" evidence="20">
    <location>
        <begin position="1"/>
        <end position="18"/>
    </location>
</feature>
<dbReference type="InterPro" id="IPR050546">
    <property type="entry name" value="Glycosyl_Hydrlase_16"/>
</dbReference>
<dbReference type="InterPro" id="IPR000757">
    <property type="entry name" value="Beta-glucanase-like"/>
</dbReference>
<evidence type="ECO:0000256" key="8">
    <source>
        <dbReference type="ARBA" id="ARBA00022801"/>
    </source>
</evidence>
<keyword evidence="23" id="KW-1185">Reference proteome</keyword>
<keyword evidence="8 16" id="KW-0378">Hydrolase</keyword>
<evidence type="ECO:0000313" key="22">
    <source>
        <dbReference type="EMBL" id="KAH7376332.1"/>
    </source>
</evidence>
<dbReference type="AlphaFoldDB" id="A0A8K0TS33"/>
<feature type="domain" description="GH16" evidence="21">
    <location>
        <begin position="20"/>
        <end position="237"/>
    </location>
</feature>
<evidence type="ECO:0000256" key="12">
    <source>
        <dbReference type="ARBA" id="ARBA00023288"/>
    </source>
</evidence>
<dbReference type="PANTHER" id="PTHR10963">
    <property type="entry name" value="GLYCOSYL HYDROLASE-RELATED"/>
    <property type="match status" value="1"/>
</dbReference>
<sequence>MFNKSLILALAASTLVTAQTHTDCDPRKKKCPDAPALGKTVTIDFTKSKGDEYLHTLPGTTVEYDGEKGAIFSIANEKQAPTKASDDYIFFGELHCEVQAAAGPGIVTSIVLQSDDLDEIDWEWVGGDNAQVQSNYFSKGDTSTYDRGGYHPVANPVGQFHSYGIIWTQEKVDWTIDGAVVRTLTYADAGNGAKFPQSPMQIKMGTWTAGRSDAPQGTVEWAGGKADFSNGPAIGYYKNCKIVDYMGGKTGATSYSYPDGYDGRYQSIIIKTDGSKSDEDDSTTTSKAPASTKTTATTAAASTTDEEETSTAASATKTTDAAETSSASDSDDNDDAESTSAAVRPSSSGSDSQAPAATSSGAAAAASEEPASGMALKTNMVIGAAGLVASLFFM</sequence>
<dbReference type="Gene3D" id="2.60.120.200">
    <property type="match status" value="1"/>
</dbReference>
<evidence type="ECO:0000256" key="20">
    <source>
        <dbReference type="SAM" id="SignalP"/>
    </source>
</evidence>
<name>A0A8K0TS33_9PEZI</name>
<evidence type="ECO:0000256" key="4">
    <source>
        <dbReference type="ARBA" id="ARBA00022622"/>
    </source>
</evidence>
<evidence type="ECO:0000256" key="10">
    <source>
        <dbReference type="ARBA" id="ARBA00023157"/>
    </source>
</evidence>
<keyword evidence="9 16" id="KW-0472">Membrane</keyword>
<feature type="chain" id="PRO_5035462770" description="Crh-like protein" evidence="20">
    <location>
        <begin position="19"/>
        <end position="394"/>
    </location>
</feature>
<keyword evidence="11" id="KW-0325">Glycoprotein</keyword>
<keyword evidence="5" id="KW-0328">Glycosyltransferase</keyword>
<dbReference type="GO" id="GO:0005975">
    <property type="term" value="P:carbohydrate metabolic process"/>
    <property type="evidence" value="ECO:0007669"/>
    <property type="project" value="InterPro"/>
</dbReference>
<feature type="region of interest" description="Disordered" evidence="19">
    <location>
        <begin position="273"/>
        <end position="365"/>
    </location>
</feature>
<comment type="subcellular location">
    <subcellularLocation>
        <location evidence="2">Cell envelope</location>
    </subcellularLocation>
    <subcellularLocation>
        <location evidence="3">Membrane</location>
        <topology evidence="3">Lipid-anchor</topology>
        <topology evidence="3">GPI-anchor</topology>
    </subcellularLocation>
</comment>
<dbReference type="GO" id="GO:0016757">
    <property type="term" value="F:glycosyltransferase activity"/>
    <property type="evidence" value="ECO:0007669"/>
    <property type="project" value="UniProtKB-KW"/>
</dbReference>
<dbReference type="PIRSF" id="PIRSF037299">
    <property type="entry name" value="Glycosidase_CRH1_prd"/>
    <property type="match status" value="1"/>
</dbReference>
<dbReference type="PANTHER" id="PTHR10963:SF68">
    <property type="entry name" value="GLYCOSIDASE CRH1-RELATED"/>
    <property type="match status" value="1"/>
</dbReference>
<evidence type="ECO:0000256" key="17">
    <source>
        <dbReference type="PIRSR" id="PIRSR037299-1"/>
    </source>
</evidence>
<dbReference type="OrthoDB" id="4781at2759"/>
<feature type="active site" description="Nucleophile" evidence="17">
    <location>
        <position position="119"/>
    </location>
</feature>
<feature type="disulfide bond" evidence="18">
    <location>
        <begin position="24"/>
        <end position="31"/>
    </location>
</feature>
<dbReference type="CDD" id="cd02183">
    <property type="entry name" value="GH16_fungal_CRH1_transglycosylase"/>
    <property type="match status" value="1"/>
</dbReference>
<feature type="compositionally biased region" description="Low complexity" evidence="19">
    <location>
        <begin position="354"/>
        <end position="365"/>
    </location>
</feature>
<dbReference type="InterPro" id="IPR017168">
    <property type="entry name" value="CHR-like"/>
</dbReference>
<evidence type="ECO:0000256" key="9">
    <source>
        <dbReference type="ARBA" id="ARBA00023136"/>
    </source>
</evidence>
<keyword evidence="4" id="KW-0336">GPI-anchor</keyword>
<evidence type="ECO:0000256" key="16">
    <source>
        <dbReference type="PIRNR" id="PIRNR037299"/>
    </source>
</evidence>
<dbReference type="GO" id="GO:0009277">
    <property type="term" value="C:fungal-type cell wall"/>
    <property type="evidence" value="ECO:0007669"/>
    <property type="project" value="TreeGrafter"/>
</dbReference>
<keyword evidence="10 18" id="KW-1015">Disulfide bond</keyword>
<feature type="compositionally biased region" description="Low complexity" evidence="19">
    <location>
        <begin position="310"/>
        <end position="328"/>
    </location>
</feature>
<gene>
    <name evidence="22" type="ORF">B0T11DRAFT_19901</name>
</gene>
<keyword evidence="14" id="KW-0961">Cell wall biogenesis/degradation</keyword>
<dbReference type="Proteomes" id="UP000813385">
    <property type="component" value="Unassembled WGS sequence"/>
</dbReference>
<evidence type="ECO:0000256" key="14">
    <source>
        <dbReference type="ARBA" id="ARBA00023316"/>
    </source>
</evidence>
<dbReference type="GO" id="GO:0031505">
    <property type="term" value="P:fungal-type cell wall organization"/>
    <property type="evidence" value="ECO:0007669"/>
    <property type="project" value="TreeGrafter"/>
</dbReference>
<evidence type="ECO:0000256" key="6">
    <source>
        <dbReference type="ARBA" id="ARBA00022679"/>
    </source>
</evidence>
<dbReference type="Pfam" id="PF00722">
    <property type="entry name" value="Glyco_hydro_16"/>
    <property type="match status" value="1"/>
</dbReference>
<keyword evidence="7 20" id="KW-0732">Signal</keyword>
<dbReference type="PROSITE" id="PS51762">
    <property type="entry name" value="GH16_2"/>
    <property type="match status" value="1"/>
</dbReference>
<evidence type="ECO:0000256" key="11">
    <source>
        <dbReference type="ARBA" id="ARBA00023180"/>
    </source>
</evidence>
<reference evidence="22" key="1">
    <citation type="journal article" date="2021" name="Nat. Commun.">
        <title>Genetic determinants of endophytism in the Arabidopsis root mycobiome.</title>
        <authorList>
            <person name="Mesny F."/>
            <person name="Miyauchi S."/>
            <person name="Thiergart T."/>
            <person name="Pickel B."/>
            <person name="Atanasova L."/>
            <person name="Karlsson M."/>
            <person name="Huettel B."/>
            <person name="Barry K.W."/>
            <person name="Haridas S."/>
            <person name="Chen C."/>
            <person name="Bauer D."/>
            <person name="Andreopoulos W."/>
            <person name="Pangilinan J."/>
            <person name="LaButti K."/>
            <person name="Riley R."/>
            <person name="Lipzen A."/>
            <person name="Clum A."/>
            <person name="Drula E."/>
            <person name="Henrissat B."/>
            <person name="Kohler A."/>
            <person name="Grigoriev I.V."/>
            <person name="Martin F.M."/>
            <person name="Hacquard S."/>
        </authorList>
    </citation>
    <scope>NUCLEOTIDE SEQUENCE</scope>
    <source>
        <strain evidence="22">MPI-CAGE-AT-0016</strain>
    </source>
</reference>
<dbReference type="EMBL" id="JAGPXD010000001">
    <property type="protein sequence ID" value="KAH7376332.1"/>
    <property type="molecule type" value="Genomic_DNA"/>
</dbReference>